<protein>
    <submittedName>
        <fullName evidence="2">Uncharacterized protein</fullName>
    </submittedName>
</protein>
<gene>
    <name evidence="2" type="ORF">BWZ43_18995</name>
</gene>
<keyword evidence="1" id="KW-0812">Transmembrane</keyword>
<dbReference type="Proteomes" id="UP000189761">
    <property type="component" value="Unassembled WGS sequence"/>
</dbReference>
<evidence type="ECO:0000313" key="3">
    <source>
        <dbReference type="Proteomes" id="UP000189761"/>
    </source>
</evidence>
<reference evidence="2 3" key="1">
    <citation type="submission" date="2017-01" db="EMBL/GenBank/DDBJ databases">
        <title>Draft genome sequence of Bacillus oleronius.</title>
        <authorList>
            <person name="Allam M."/>
        </authorList>
    </citation>
    <scope>NUCLEOTIDE SEQUENCE [LARGE SCALE GENOMIC DNA]</scope>
    <source>
        <strain evidence="2 3">DSM 9356</strain>
    </source>
</reference>
<evidence type="ECO:0000313" key="2">
    <source>
        <dbReference type="EMBL" id="OOP66809.1"/>
    </source>
</evidence>
<keyword evidence="1" id="KW-1133">Transmembrane helix</keyword>
<keyword evidence="3" id="KW-1185">Reference proteome</keyword>
<keyword evidence="1" id="KW-0472">Membrane</keyword>
<feature type="transmembrane region" description="Helical" evidence="1">
    <location>
        <begin position="6"/>
        <end position="22"/>
    </location>
</feature>
<dbReference type="EMBL" id="MTLA01000263">
    <property type="protein sequence ID" value="OOP66809.1"/>
    <property type="molecule type" value="Genomic_DNA"/>
</dbReference>
<dbReference type="RefSeq" id="WP_078110953.1">
    <property type="nucleotide sequence ID" value="NZ_MTLA01000263.1"/>
</dbReference>
<accession>A0A8E2I4Z6</accession>
<evidence type="ECO:0000256" key="1">
    <source>
        <dbReference type="SAM" id="Phobius"/>
    </source>
</evidence>
<organism evidence="2 3">
    <name type="scientific">Heyndrickxia oleronia</name>
    <dbReference type="NCBI Taxonomy" id="38875"/>
    <lineage>
        <taxon>Bacteria</taxon>
        <taxon>Bacillati</taxon>
        <taxon>Bacillota</taxon>
        <taxon>Bacilli</taxon>
        <taxon>Bacillales</taxon>
        <taxon>Bacillaceae</taxon>
        <taxon>Heyndrickxia</taxon>
    </lineage>
</organism>
<proteinExistence type="predicted"/>
<dbReference type="AlphaFoldDB" id="A0A8E2I4Z6"/>
<comment type="caution">
    <text evidence="2">The sequence shown here is derived from an EMBL/GenBank/DDBJ whole genome shotgun (WGS) entry which is preliminary data.</text>
</comment>
<sequence>MYKKSLIIIGVILVIAVGLYIYSNNRIVEKEEAISENIEKTNSIDNIIKKAPPKLVELLKTPSKLPFKVHKAEAELHDIVYRVGKSVTKTTLNDEEKASRDMTRLPYKEVNFEQIFLGDEIKLSILAQPMNVETVYGEPTDIKKIHIKDGSFAEYIDYDFN</sequence>
<name>A0A8E2I4Z6_9BACI</name>